<reference evidence="1" key="1">
    <citation type="submission" date="2023-08" db="EMBL/GenBank/DDBJ databases">
        <title>Functional and genomic diversity of the sorghum phyllosphere microbiome.</title>
        <authorList>
            <person name="Shade A."/>
        </authorList>
    </citation>
    <scope>NUCLEOTIDE SEQUENCE</scope>
    <source>
        <strain evidence="1">SORGH_AS_0974</strain>
    </source>
</reference>
<dbReference type="RefSeq" id="WP_309771380.1">
    <property type="nucleotide sequence ID" value="NZ_JAVIZC010000003.1"/>
</dbReference>
<evidence type="ECO:0000313" key="2">
    <source>
        <dbReference type="Proteomes" id="UP001255601"/>
    </source>
</evidence>
<protein>
    <submittedName>
        <fullName evidence="1">Phage tail sheath gpL-like</fullName>
    </submittedName>
</protein>
<dbReference type="Proteomes" id="UP001255601">
    <property type="component" value="Unassembled WGS sequence"/>
</dbReference>
<comment type="caution">
    <text evidence="1">The sequence shown here is derived from an EMBL/GenBank/DDBJ whole genome shotgun (WGS) entry which is preliminary data.</text>
</comment>
<accession>A0AAJ2BAN9</accession>
<dbReference type="AlphaFoldDB" id="A0AAJ2BAN9"/>
<sequence length="497" mass="53455">MDFNEIPVDRLDPAVLMEIRANYRTSGVLPWPEKVCIIGQRLATGTLATGQIREITRADEAIALFGRGSIGAEQVAFFKKANRNIPLFVTSLPDDGAGVKATGTVTFAGAAPSALVLRFKVGGRQVRFTALPADAVAQLATKLAAAINADLDMVATAAAAAGVVTLTSRHAGEVGNEIDIRVDTKAQPLPPGLTATIVAMSGGSGNPNIQSVLDALSATWFTKITHPWSDATNIAKTVEWLRVRYLATSKLDCHAFVFKGGTYGQLTTFGNLANSAFLTVGGLKKSPTSAWAMAASALGVASFYLTADPSRQLRSLVLPGVEAPDPVDQFLEDANEPDLLLRNGVSIFDCLSDGSVTISRMITTYKQTSLGIPDRAWLDIMVPMTMSRIRFDWSAYVSLMYPRSKLVDDDSAGAFASRPEEDEDAGTSVVTPKRMAGSWAARCKLYGEKVWIEDVPRTLRESQFARSTDDRNRLESVQQVRIVGNLMVFAGALEFQV</sequence>
<dbReference type="EMBL" id="JAVIZC010000003">
    <property type="protein sequence ID" value="MDR6102795.1"/>
    <property type="molecule type" value="Genomic_DNA"/>
</dbReference>
<proteinExistence type="predicted"/>
<name>A0AAJ2BAN9_9HYPH</name>
<gene>
    <name evidence="1" type="ORF">QE369_002992</name>
</gene>
<organism evidence="1 2">
    <name type="scientific">Agrobacterium larrymoorei</name>
    <dbReference type="NCBI Taxonomy" id="160699"/>
    <lineage>
        <taxon>Bacteria</taxon>
        <taxon>Pseudomonadati</taxon>
        <taxon>Pseudomonadota</taxon>
        <taxon>Alphaproteobacteria</taxon>
        <taxon>Hyphomicrobiales</taxon>
        <taxon>Rhizobiaceae</taxon>
        <taxon>Rhizobium/Agrobacterium group</taxon>
        <taxon>Agrobacterium</taxon>
    </lineage>
</organism>
<evidence type="ECO:0000313" key="1">
    <source>
        <dbReference type="EMBL" id="MDR6102795.1"/>
    </source>
</evidence>